<name>A0AA35W9V2_GEOBA</name>
<reference evidence="2" key="1">
    <citation type="submission" date="2023-03" db="EMBL/GenBank/DDBJ databases">
        <authorList>
            <person name="Steffen K."/>
            <person name="Cardenas P."/>
        </authorList>
    </citation>
    <scope>NUCLEOTIDE SEQUENCE</scope>
</reference>
<keyword evidence="1" id="KW-0472">Membrane</keyword>
<keyword evidence="1" id="KW-1133">Transmembrane helix</keyword>
<evidence type="ECO:0000313" key="3">
    <source>
        <dbReference type="Proteomes" id="UP001174909"/>
    </source>
</evidence>
<dbReference type="GO" id="GO:0035091">
    <property type="term" value="F:phosphatidylinositol binding"/>
    <property type="evidence" value="ECO:0007669"/>
    <property type="project" value="InterPro"/>
</dbReference>
<proteinExistence type="predicted"/>
<sequence length="136" mass="16041">MVITLEHGKFKWTISKYYREVLSLRRELMPLRDKLKRRLSRRDILPTLLNLEDLNVRQGTRLRKQVPKVQGFLNAVVSSRTYRSHPATARFFEISRISFIKDTGPKKKLVCITSLVTLRLSFFPVLFSISIFLILY</sequence>
<dbReference type="Gene3D" id="3.30.1520.10">
    <property type="entry name" value="Phox-like domain"/>
    <property type="match status" value="1"/>
</dbReference>
<protein>
    <submittedName>
        <fullName evidence="2">Phospholipase D1</fullName>
    </submittedName>
</protein>
<dbReference type="InterPro" id="IPR036871">
    <property type="entry name" value="PX_dom_sf"/>
</dbReference>
<evidence type="ECO:0000256" key="1">
    <source>
        <dbReference type="SAM" id="Phobius"/>
    </source>
</evidence>
<keyword evidence="1" id="KW-0812">Transmembrane</keyword>
<dbReference type="AlphaFoldDB" id="A0AA35W9V2"/>
<organism evidence="2 3">
    <name type="scientific">Geodia barretti</name>
    <name type="common">Barrett's horny sponge</name>
    <dbReference type="NCBI Taxonomy" id="519541"/>
    <lineage>
        <taxon>Eukaryota</taxon>
        <taxon>Metazoa</taxon>
        <taxon>Porifera</taxon>
        <taxon>Demospongiae</taxon>
        <taxon>Heteroscleromorpha</taxon>
        <taxon>Tetractinellida</taxon>
        <taxon>Astrophorina</taxon>
        <taxon>Geodiidae</taxon>
        <taxon>Geodia</taxon>
    </lineage>
</organism>
<gene>
    <name evidence="2" type="ORF">GBAR_LOCUS6313</name>
</gene>
<dbReference type="SUPFAM" id="SSF64268">
    <property type="entry name" value="PX domain"/>
    <property type="match status" value="1"/>
</dbReference>
<accession>A0AA35W9V2</accession>
<dbReference type="EMBL" id="CASHTH010000955">
    <property type="protein sequence ID" value="CAI8009386.1"/>
    <property type="molecule type" value="Genomic_DNA"/>
</dbReference>
<feature type="transmembrane region" description="Helical" evidence="1">
    <location>
        <begin position="109"/>
        <end position="135"/>
    </location>
</feature>
<dbReference type="Proteomes" id="UP001174909">
    <property type="component" value="Unassembled WGS sequence"/>
</dbReference>
<keyword evidence="3" id="KW-1185">Reference proteome</keyword>
<comment type="caution">
    <text evidence="2">The sequence shown here is derived from an EMBL/GenBank/DDBJ whole genome shotgun (WGS) entry which is preliminary data.</text>
</comment>
<evidence type="ECO:0000313" key="2">
    <source>
        <dbReference type="EMBL" id="CAI8009386.1"/>
    </source>
</evidence>